<dbReference type="AlphaFoldDB" id="A0A085WFR8"/>
<evidence type="ECO:0000313" key="2">
    <source>
        <dbReference type="Proteomes" id="UP000028725"/>
    </source>
</evidence>
<proteinExistence type="predicted"/>
<dbReference type="RefSeq" id="WP_044192435.1">
    <property type="nucleotide sequence ID" value="NZ_JMCB01000010.1"/>
</dbReference>
<sequence>MSRNISKFDTLDALSSLYSNDATNELKAHLDKLPPEQKNLVSVQLELQRMQELTQLIGTVMKDDQEKSVIQNFAV</sequence>
<dbReference type="EMBL" id="JMCB01000010">
    <property type="protein sequence ID" value="KFE66531.1"/>
    <property type="molecule type" value="Genomic_DNA"/>
</dbReference>
<gene>
    <name evidence="1" type="ORF">DB31_1004</name>
</gene>
<accession>A0A085WFR8</accession>
<organism evidence="1 2">
    <name type="scientific">Hyalangium minutum</name>
    <dbReference type="NCBI Taxonomy" id="394096"/>
    <lineage>
        <taxon>Bacteria</taxon>
        <taxon>Pseudomonadati</taxon>
        <taxon>Myxococcota</taxon>
        <taxon>Myxococcia</taxon>
        <taxon>Myxococcales</taxon>
        <taxon>Cystobacterineae</taxon>
        <taxon>Archangiaceae</taxon>
        <taxon>Hyalangium</taxon>
    </lineage>
</organism>
<comment type="caution">
    <text evidence="1">The sequence shown here is derived from an EMBL/GenBank/DDBJ whole genome shotgun (WGS) entry which is preliminary data.</text>
</comment>
<dbReference type="Proteomes" id="UP000028725">
    <property type="component" value="Unassembled WGS sequence"/>
</dbReference>
<reference evidence="1 2" key="1">
    <citation type="submission" date="2014-04" db="EMBL/GenBank/DDBJ databases">
        <title>Genome assembly of Hyalangium minutum DSM 14724.</title>
        <authorList>
            <person name="Sharma G."/>
            <person name="Subramanian S."/>
        </authorList>
    </citation>
    <scope>NUCLEOTIDE SEQUENCE [LARGE SCALE GENOMIC DNA]</scope>
    <source>
        <strain evidence="1 2">DSM 14724</strain>
    </source>
</reference>
<name>A0A085WFR8_9BACT</name>
<protein>
    <submittedName>
        <fullName evidence="1">Uncharacterized protein</fullName>
    </submittedName>
</protein>
<keyword evidence="2" id="KW-1185">Reference proteome</keyword>
<evidence type="ECO:0000313" key="1">
    <source>
        <dbReference type="EMBL" id="KFE66531.1"/>
    </source>
</evidence>